<keyword evidence="2 4" id="KW-0863">Zinc-finger</keyword>
<evidence type="ECO:0000256" key="4">
    <source>
        <dbReference type="PROSITE-ProRule" id="PRU00091"/>
    </source>
</evidence>
<dbReference type="InterPro" id="IPR017455">
    <property type="entry name" value="Znf_FYVE-rel"/>
</dbReference>
<evidence type="ECO:0000256" key="1">
    <source>
        <dbReference type="ARBA" id="ARBA00022723"/>
    </source>
</evidence>
<dbReference type="PANTHER" id="PTHR39490:SF8">
    <property type="entry name" value="ZINC FINGER FYVE DOMAIN-CONTAINING PROTEIN 21"/>
    <property type="match status" value="1"/>
</dbReference>
<dbReference type="EMBL" id="JAAQHG020000024">
    <property type="protein sequence ID" value="KAL1584714.1"/>
    <property type="molecule type" value="Genomic_DNA"/>
</dbReference>
<keyword evidence="1" id="KW-0479">Metal-binding</keyword>
<comment type="caution">
    <text evidence="7">The sequence shown here is derived from an EMBL/GenBank/DDBJ whole genome shotgun (WGS) entry which is preliminary data.</text>
</comment>
<dbReference type="PROSITE" id="PS50178">
    <property type="entry name" value="ZF_FYVE"/>
    <property type="match status" value="1"/>
</dbReference>
<dbReference type="Proteomes" id="UP000803884">
    <property type="component" value="Unassembled WGS sequence"/>
</dbReference>
<evidence type="ECO:0000313" key="8">
    <source>
        <dbReference type="Proteomes" id="UP000803884"/>
    </source>
</evidence>
<accession>A0AB34KIE2</accession>
<feature type="compositionally biased region" description="Polar residues" evidence="5">
    <location>
        <begin position="93"/>
        <end position="102"/>
    </location>
</feature>
<dbReference type="CDD" id="cd15760">
    <property type="entry name" value="FYVE_scVPS27p_like"/>
    <property type="match status" value="1"/>
</dbReference>
<feature type="compositionally biased region" description="Polar residues" evidence="5">
    <location>
        <begin position="234"/>
        <end position="245"/>
    </location>
</feature>
<dbReference type="SMART" id="SM00064">
    <property type="entry name" value="FYVE"/>
    <property type="match status" value="1"/>
</dbReference>
<dbReference type="PANTHER" id="PTHR39490">
    <property type="entry name" value="ARRESTIN DOMAIN-CONTAINING PROTEIN D"/>
    <property type="match status" value="1"/>
</dbReference>
<evidence type="ECO:0000313" key="7">
    <source>
        <dbReference type="EMBL" id="KAL1584714.1"/>
    </source>
</evidence>
<dbReference type="SUPFAM" id="SSF57903">
    <property type="entry name" value="FYVE/PHD zinc finger"/>
    <property type="match status" value="1"/>
</dbReference>
<dbReference type="RefSeq" id="XP_069227820.1">
    <property type="nucleotide sequence ID" value="XM_069375462.1"/>
</dbReference>
<dbReference type="InterPro" id="IPR013083">
    <property type="entry name" value="Znf_RING/FYVE/PHD"/>
</dbReference>
<feature type="compositionally biased region" description="Polar residues" evidence="5">
    <location>
        <begin position="30"/>
        <end position="51"/>
    </location>
</feature>
<dbReference type="InterPro" id="IPR052113">
    <property type="entry name" value="FYVE-type_Zinc_Finger"/>
</dbReference>
<feature type="region of interest" description="Disordered" evidence="5">
    <location>
        <begin position="234"/>
        <end position="257"/>
    </location>
</feature>
<reference evidence="7 8" key="1">
    <citation type="journal article" date="2020" name="Microbiol. Resour. Announc.">
        <title>Draft Genome Sequence of a Cladosporium Species Isolated from the Mesophotic Ascidian Didemnum maculosum.</title>
        <authorList>
            <person name="Gioti A."/>
            <person name="Siaperas R."/>
            <person name="Nikolaivits E."/>
            <person name="Le Goff G."/>
            <person name="Ouazzani J."/>
            <person name="Kotoulas G."/>
            <person name="Topakas E."/>
        </authorList>
    </citation>
    <scope>NUCLEOTIDE SEQUENCE [LARGE SCALE GENOMIC DNA]</scope>
    <source>
        <strain evidence="7 8">TM138-S3</strain>
    </source>
</reference>
<evidence type="ECO:0000256" key="2">
    <source>
        <dbReference type="ARBA" id="ARBA00022771"/>
    </source>
</evidence>
<gene>
    <name evidence="7" type="ORF">WHR41_06857</name>
</gene>
<dbReference type="Pfam" id="PF01363">
    <property type="entry name" value="FYVE"/>
    <property type="match status" value="1"/>
</dbReference>
<dbReference type="InterPro" id="IPR000306">
    <property type="entry name" value="Znf_FYVE"/>
</dbReference>
<dbReference type="Gene3D" id="3.30.40.10">
    <property type="entry name" value="Zinc/RING finger domain, C3HC4 (zinc finger)"/>
    <property type="match status" value="1"/>
</dbReference>
<evidence type="ECO:0000259" key="6">
    <source>
        <dbReference type="PROSITE" id="PS50178"/>
    </source>
</evidence>
<feature type="domain" description="FYVE-type" evidence="6">
    <location>
        <begin position="156"/>
        <end position="220"/>
    </location>
</feature>
<feature type="compositionally biased region" description="Polar residues" evidence="5">
    <location>
        <begin position="9"/>
        <end position="23"/>
    </location>
</feature>
<dbReference type="GeneID" id="96008300"/>
<dbReference type="InterPro" id="IPR011011">
    <property type="entry name" value="Znf_FYVE_PHD"/>
</dbReference>
<organism evidence="7 8">
    <name type="scientific">Cladosporium halotolerans</name>
    <dbReference type="NCBI Taxonomy" id="1052096"/>
    <lineage>
        <taxon>Eukaryota</taxon>
        <taxon>Fungi</taxon>
        <taxon>Dikarya</taxon>
        <taxon>Ascomycota</taxon>
        <taxon>Pezizomycotina</taxon>
        <taxon>Dothideomycetes</taxon>
        <taxon>Dothideomycetidae</taxon>
        <taxon>Cladosporiales</taxon>
        <taxon>Cladosporiaceae</taxon>
        <taxon>Cladosporium</taxon>
    </lineage>
</organism>
<dbReference type="AlphaFoldDB" id="A0AB34KIE2"/>
<feature type="region of interest" description="Disordered" evidence="5">
    <location>
        <begin position="1"/>
        <end position="109"/>
    </location>
</feature>
<evidence type="ECO:0000256" key="3">
    <source>
        <dbReference type="ARBA" id="ARBA00022833"/>
    </source>
</evidence>
<evidence type="ECO:0000256" key="5">
    <source>
        <dbReference type="SAM" id="MobiDB-lite"/>
    </source>
</evidence>
<sequence>MMATAFPQHASNTTPYTMGARTTPSPPQSYFPSNASPQTPPSANQSPTSYHSHLHVRQLRPQKQPLYTPACLRPTENSRAKDIPGPRAPDTPPSSKQSSFDSGYSGFGVQAAPDVSAQESDLDLLRKGLSRAASEGLDEEYGDVMGPPTTAHWKPNESADACSICQSAFTWYFRKHHCRRCGDVVCAPHLTRTVPLDHNARYNPNGTESKACDACFSAWRTIKKLRHSRTSSLAGSMTSSFSNGTAKPGMPIPQHVKNDPSMVVGSMARSEGGMVWSTF</sequence>
<proteinExistence type="predicted"/>
<protein>
    <recommendedName>
        <fullName evidence="6">FYVE-type domain-containing protein</fullName>
    </recommendedName>
</protein>
<dbReference type="GO" id="GO:0008270">
    <property type="term" value="F:zinc ion binding"/>
    <property type="evidence" value="ECO:0007669"/>
    <property type="project" value="UniProtKB-KW"/>
</dbReference>
<keyword evidence="3" id="KW-0862">Zinc</keyword>
<name>A0AB34KIE2_9PEZI</name>
<keyword evidence="8" id="KW-1185">Reference proteome</keyword>